<dbReference type="Proteomes" id="UP000076567">
    <property type="component" value="Unassembled WGS sequence"/>
</dbReference>
<proteinExistence type="predicted"/>
<dbReference type="EMBL" id="LRFC01000006">
    <property type="protein sequence ID" value="KZE67937.1"/>
    <property type="molecule type" value="Genomic_DNA"/>
</dbReference>
<dbReference type="RefSeq" id="WP_066238318.1">
    <property type="nucleotide sequence ID" value="NZ_LRFC01000006.1"/>
</dbReference>
<evidence type="ECO:0000313" key="1">
    <source>
        <dbReference type="EMBL" id="KZE67937.1"/>
    </source>
</evidence>
<gene>
    <name evidence="1" type="ORF">AWM68_17340</name>
</gene>
<name>A0A163S157_9BACL</name>
<dbReference type="AlphaFoldDB" id="A0A163S157"/>
<comment type="caution">
    <text evidence="1">The sequence shown here is derived from an EMBL/GenBank/DDBJ whole genome shotgun (WGS) entry which is preliminary data.</text>
</comment>
<sequence length="65" mass="7642">MALTPYEIYKDVEKKIGKTVQTIWGPSLVVGFIKDYDLDMVELQDYGDDDHHYFINLCEWPEALM</sequence>
<keyword evidence="2" id="KW-1185">Reference proteome</keyword>
<protein>
    <submittedName>
        <fullName evidence="1">Uncharacterized protein</fullName>
    </submittedName>
</protein>
<organism evidence="1 2">
    <name type="scientific">Fictibacillus phosphorivorans</name>
    <dbReference type="NCBI Taxonomy" id="1221500"/>
    <lineage>
        <taxon>Bacteria</taxon>
        <taxon>Bacillati</taxon>
        <taxon>Bacillota</taxon>
        <taxon>Bacilli</taxon>
        <taxon>Bacillales</taxon>
        <taxon>Fictibacillaceae</taxon>
        <taxon>Fictibacillus</taxon>
    </lineage>
</organism>
<reference evidence="2" key="1">
    <citation type="submission" date="2016-01" db="EMBL/GenBank/DDBJ databases">
        <title>Draft genome of Chromobacterium sp. F49.</title>
        <authorList>
            <person name="Hong K.W."/>
        </authorList>
    </citation>
    <scope>NUCLEOTIDE SEQUENCE [LARGE SCALE GENOMIC DNA]</scope>
    <source>
        <strain evidence="2">P7IIIA</strain>
    </source>
</reference>
<evidence type="ECO:0000313" key="2">
    <source>
        <dbReference type="Proteomes" id="UP000076567"/>
    </source>
</evidence>
<accession>A0A163S157</accession>